<dbReference type="InterPro" id="IPR037143">
    <property type="entry name" value="4-PPantetheinyl_Trfase_dom_sf"/>
</dbReference>
<accession>A0ABT6ZVZ7</accession>
<dbReference type="Proteomes" id="UP001214441">
    <property type="component" value="Unassembled WGS sequence"/>
</dbReference>
<evidence type="ECO:0008006" key="3">
    <source>
        <dbReference type="Google" id="ProtNLM"/>
    </source>
</evidence>
<sequence>MSATTYAAAVPGIHVWAVDLRPSLATCERLSVLSAEEQERFSRYRLHRPAYEFGLTRAALRHITGRRLGMEAETVPLDSTCGSCGHPHGRPRVPGLSVSVSRTRGKALIALAPSGTPVGVDVEVLAPCLPGVSETAGTHRPTWVRKEAYAKACDLAPAPGQVRLLPFHRAVATGNPSLHMTELDLPGNQYDTWVAALAASSTDEPHVRKWYWRPASTG</sequence>
<evidence type="ECO:0000313" key="1">
    <source>
        <dbReference type="EMBL" id="MDJ1133002.1"/>
    </source>
</evidence>
<protein>
    <recommendedName>
        <fullName evidence="3">4'-phosphopantetheinyl transferase</fullName>
    </recommendedName>
</protein>
<keyword evidence="2" id="KW-1185">Reference proteome</keyword>
<proteinExistence type="predicted"/>
<dbReference type="SUPFAM" id="SSF56214">
    <property type="entry name" value="4'-phosphopantetheinyl transferase"/>
    <property type="match status" value="1"/>
</dbReference>
<dbReference type="Gene3D" id="3.90.470.20">
    <property type="entry name" value="4'-phosphopantetheinyl transferase domain"/>
    <property type="match status" value="1"/>
</dbReference>
<evidence type="ECO:0000313" key="2">
    <source>
        <dbReference type="Proteomes" id="UP001214441"/>
    </source>
</evidence>
<dbReference type="RefSeq" id="WP_274041203.1">
    <property type="nucleotide sequence ID" value="NZ_JANCPR020000011.1"/>
</dbReference>
<comment type="caution">
    <text evidence="1">The sequence shown here is derived from an EMBL/GenBank/DDBJ whole genome shotgun (WGS) entry which is preliminary data.</text>
</comment>
<name>A0ABT6ZVZ7_9ACTN</name>
<dbReference type="EMBL" id="JANCPR020000011">
    <property type="protein sequence ID" value="MDJ1133002.1"/>
    <property type="molecule type" value="Genomic_DNA"/>
</dbReference>
<gene>
    <name evidence="1" type="ORF">NMN56_013735</name>
</gene>
<reference evidence="1 2" key="1">
    <citation type="submission" date="2023-05" db="EMBL/GenBank/DDBJ databases">
        <title>Streptantibioticus silvisoli sp. nov., acidotolerant actinomycetes 1 from pine litter.</title>
        <authorList>
            <person name="Swiecimska M."/>
            <person name="Golinska P."/>
            <person name="Sangal V."/>
            <person name="Wachnowicz B."/>
            <person name="Goodfellow M."/>
        </authorList>
    </citation>
    <scope>NUCLEOTIDE SEQUENCE [LARGE SCALE GENOMIC DNA]</scope>
    <source>
        <strain evidence="1 2">DSM 42109</strain>
    </source>
</reference>
<organism evidence="1 2">
    <name type="scientific">Streptomyces iconiensis</name>
    <dbReference type="NCBI Taxonomy" id="1384038"/>
    <lineage>
        <taxon>Bacteria</taxon>
        <taxon>Bacillati</taxon>
        <taxon>Actinomycetota</taxon>
        <taxon>Actinomycetes</taxon>
        <taxon>Kitasatosporales</taxon>
        <taxon>Streptomycetaceae</taxon>
        <taxon>Streptomyces</taxon>
    </lineage>
</organism>